<name>A0A3G6J7B0_9CORY</name>
<keyword evidence="1" id="KW-0472">Membrane</keyword>
<sequence length="58" mass="6388">MINSDHVRDSQEYRPGAHNLRRIHAGQGGTALCSVTAGAFLFGAFVNYQGTRRINELL</sequence>
<gene>
    <name evidence="2" type="ORF">CCHOA_06515</name>
</gene>
<dbReference type="Proteomes" id="UP000269019">
    <property type="component" value="Chromosome"/>
</dbReference>
<evidence type="ECO:0000256" key="1">
    <source>
        <dbReference type="SAM" id="Phobius"/>
    </source>
</evidence>
<organism evidence="2 3">
    <name type="scientific">Corynebacterium choanae</name>
    <dbReference type="NCBI Taxonomy" id="1862358"/>
    <lineage>
        <taxon>Bacteria</taxon>
        <taxon>Bacillati</taxon>
        <taxon>Actinomycetota</taxon>
        <taxon>Actinomycetes</taxon>
        <taxon>Mycobacteriales</taxon>
        <taxon>Corynebacteriaceae</taxon>
        <taxon>Corynebacterium</taxon>
    </lineage>
</organism>
<dbReference type="AlphaFoldDB" id="A0A3G6J7B0"/>
<evidence type="ECO:0000313" key="3">
    <source>
        <dbReference type="Proteomes" id="UP000269019"/>
    </source>
</evidence>
<evidence type="ECO:0000313" key="2">
    <source>
        <dbReference type="EMBL" id="AZA13702.1"/>
    </source>
</evidence>
<reference evidence="2 3" key="1">
    <citation type="submission" date="2018-11" db="EMBL/GenBank/DDBJ databases">
        <authorList>
            <person name="Kleinhagauer T."/>
            <person name="Glaeser S.P."/>
            <person name="Spergser J."/>
            <person name="Ruckert C."/>
            <person name="Kaempfer P."/>
            <person name="Busse H.-J."/>
        </authorList>
    </citation>
    <scope>NUCLEOTIDE SEQUENCE [LARGE SCALE GENOMIC DNA]</scope>
    <source>
        <strain evidence="2 3">200CH</strain>
    </source>
</reference>
<protein>
    <submittedName>
        <fullName evidence="2">Uncharacterized protein</fullName>
    </submittedName>
</protein>
<accession>A0A3G6J7B0</accession>
<keyword evidence="1" id="KW-1133">Transmembrane helix</keyword>
<keyword evidence="3" id="KW-1185">Reference proteome</keyword>
<dbReference type="KEGG" id="ccho:CCHOA_06515"/>
<proteinExistence type="predicted"/>
<keyword evidence="1" id="KW-0812">Transmembrane</keyword>
<feature type="transmembrane region" description="Helical" evidence="1">
    <location>
        <begin position="29"/>
        <end position="48"/>
    </location>
</feature>
<dbReference type="EMBL" id="CP033896">
    <property type="protein sequence ID" value="AZA13702.1"/>
    <property type="molecule type" value="Genomic_DNA"/>
</dbReference>